<keyword evidence="3" id="KW-1185">Reference proteome</keyword>
<evidence type="ECO:0000313" key="2">
    <source>
        <dbReference type="EMBL" id="RJX67045.1"/>
    </source>
</evidence>
<protein>
    <submittedName>
        <fullName evidence="2">VOC family protein</fullName>
    </submittedName>
</protein>
<dbReference type="PROSITE" id="PS51819">
    <property type="entry name" value="VOC"/>
    <property type="match status" value="1"/>
</dbReference>
<comment type="caution">
    <text evidence="2">The sequence shown here is derived from an EMBL/GenBank/DDBJ whole genome shotgun (WGS) entry which is preliminary data.</text>
</comment>
<dbReference type="InterPro" id="IPR004360">
    <property type="entry name" value="Glyas_Fos-R_dOase_dom"/>
</dbReference>
<proteinExistence type="predicted"/>
<sequence>MAKVFGIGGVFYKTADPDAVRAWYARVLGFDLTDWGSAMFTDTAGGFQQWSLFPADSDYMAPSDHLFMINLMVDDLDGMVVRIEREGESILDRQDGEYGSFAWLMDPAGVKLELWQPPEG</sequence>
<evidence type="ECO:0000313" key="3">
    <source>
        <dbReference type="Proteomes" id="UP000284322"/>
    </source>
</evidence>
<name>A0A419R189_9SPHN</name>
<dbReference type="InterPro" id="IPR052164">
    <property type="entry name" value="Anthracycline_SecMetBiosynth"/>
</dbReference>
<gene>
    <name evidence="2" type="ORF">D6858_09915</name>
</gene>
<dbReference type="PANTHER" id="PTHR33993">
    <property type="entry name" value="GLYOXALASE-RELATED"/>
    <property type="match status" value="1"/>
</dbReference>
<dbReference type="PANTHER" id="PTHR33993:SF5">
    <property type="entry name" value="GLYOXALASE"/>
    <property type="match status" value="1"/>
</dbReference>
<dbReference type="InterPro" id="IPR029068">
    <property type="entry name" value="Glyas_Bleomycin-R_OHBP_Dase"/>
</dbReference>
<dbReference type="Gene3D" id="3.10.180.10">
    <property type="entry name" value="2,3-Dihydroxybiphenyl 1,2-Dioxygenase, domain 1"/>
    <property type="match status" value="1"/>
</dbReference>
<feature type="domain" description="VOC" evidence="1">
    <location>
        <begin position="6"/>
        <end position="117"/>
    </location>
</feature>
<dbReference type="OrthoDB" id="9799428at2"/>
<evidence type="ECO:0000259" key="1">
    <source>
        <dbReference type="PROSITE" id="PS51819"/>
    </source>
</evidence>
<dbReference type="AlphaFoldDB" id="A0A419R189"/>
<dbReference type="EMBL" id="RAHJ01000019">
    <property type="protein sequence ID" value="RJX67045.1"/>
    <property type="molecule type" value="Genomic_DNA"/>
</dbReference>
<dbReference type="InterPro" id="IPR037523">
    <property type="entry name" value="VOC_core"/>
</dbReference>
<dbReference type="Pfam" id="PF00903">
    <property type="entry name" value="Glyoxalase"/>
    <property type="match status" value="1"/>
</dbReference>
<dbReference type="SUPFAM" id="SSF54593">
    <property type="entry name" value="Glyoxalase/Bleomycin resistance protein/Dihydroxybiphenyl dioxygenase"/>
    <property type="match status" value="1"/>
</dbReference>
<dbReference type="Proteomes" id="UP000284322">
    <property type="component" value="Unassembled WGS sequence"/>
</dbReference>
<dbReference type="RefSeq" id="WP_120109739.1">
    <property type="nucleotide sequence ID" value="NZ_RAHJ01000019.1"/>
</dbReference>
<reference evidence="2 3" key="1">
    <citation type="submission" date="2018-09" db="EMBL/GenBank/DDBJ databases">
        <title>Altererythrobacter sp.Ery1 and Ery12, the genome sequencing of novel strains in genus Alterythrobacter.</title>
        <authorList>
            <person name="Cheng H."/>
            <person name="Wu Y.-H."/>
            <person name="Fang C."/>
            <person name="Xu X.-W."/>
        </authorList>
    </citation>
    <scope>NUCLEOTIDE SEQUENCE [LARGE SCALE GENOMIC DNA]</scope>
    <source>
        <strain evidence="2 3">Ery12</strain>
    </source>
</reference>
<accession>A0A419R189</accession>
<organism evidence="2 3">
    <name type="scientific">Tsuneonella suprasediminis</name>
    <dbReference type="NCBI Taxonomy" id="2306996"/>
    <lineage>
        <taxon>Bacteria</taxon>
        <taxon>Pseudomonadati</taxon>
        <taxon>Pseudomonadota</taxon>
        <taxon>Alphaproteobacteria</taxon>
        <taxon>Sphingomonadales</taxon>
        <taxon>Erythrobacteraceae</taxon>
        <taxon>Tsuneonella</taxon>
    </lineage>
</organism>